<dbReference type="RefSeq" id="WP_087318529.1">
    <property type="nucleotide sequence ID" value="NZ_CAKOCS010000043.1"/>
</dbReference>
<dbReference type="PANTHER" id="PTHR21197:SF0">
    <property type="entry name" value="UDP-GALACTOPYRANOSE MUTASE"/>
    <property type="match status" value="1"/>
</dbReference>
<evidence type="ECO:0000313" key="1">
    <source>
        <dbReference type="EMBL" id="OUQ65669.1"/>
    </source>
</evidence>
<dbReference type="SUPFAM" id="SSF51971">
    <property type="entry name" value="Nucleotide-binding domain"/>
    <property type="match status" value="1"/>
</dbReference>
<gene>
    <name evidence="1" type="ORF">B5E52_14905</name>
</gene>
<dbReference type="InterPro" id="IPR036188">
    <property type="entry name" value="FAD/NAD-bd_sf"/>
</dbReference>
<dbReference type="GO" id="GO:0008767">
    <property type="term" value="F:UDP-galactopyranose mutase activity"/>
    <property type="evidence" value="ECO:0007669"/>
    <property type="project" value="TreeGrafter"/>
</dbReference>
<dbReference type="Proteomes" id="UP000196036">
    <property type="component" value="Unassembled WGS sequence"/>
</dbReference>
<evidence type="ECO:0000313" key="2">
    <source>
        <dbReference type="Proteomes" id="UP000196036"/>
    </source>
</evidence>
<protein>
    <submittedName>
        <fullName evidence="1">UDP-galactopyranose mutase</fullName>
    </submittedName>
</protein>
<dbReference type="GO" id="GO:0005829">
    <property type="term" value="C:cytosol"/>
    <property type="evidence" value="ECO:0007669"/>
    <property type="project" value="TreeGrafter"/>
</dbReference>
<name>A0A1Y4V6F9_9BACE</name>
<dbReference type="PANTHER" id="PTHR21197">
    <property type="entry name" value="UDP-GALACTOPYRANOSE MUTASE"/>
    <property type="match status" value="1"/>
</dbReference>
<accession>A0A1Y4V6F9</accession>
<comment type="caution">
    <text evidence="1">The sequence shown here is derived from an EMBL/GenBank/DDBJ whole genome shotgun (WGS) entry which is preliminary data.</text>
</comment>
<proteinExistence type="predicted"/>
<dbReference type="EMBL" id="NFLW01000030">
    <property type="protein sequence ID" value="OUQ65669.1"/>
    <property type="molecule type" value="Genomic_DNA"/>
</dbReference>
<dbReference type="Pfam" id="PF13450">
    <property type="entry name" value="NAD_binding_8"/>
    <property type="match status" value="1"/>
</dbReference>
<dbReference type="Gene3D" id="3.50.50.60">
    <property type="entry name" value="FAD/NAD(P)-binding domain"/>
    <property type="match status" value="1"/>
</dbReference>
<dbReference type="AlphaFoldDB" id="A0A1Y4V6F9"/>
<dbReference type="GO" id="GO:0050660">
    <property type="term" value="F:flavin adenine dinucleotide binding"/>
    <property type="evidence" value="ECO:0007669"/>
    <property type="project" value="TreeGrafter"/>
</dbReference>
<sequence length="415" mass="48272">MCKVAIIGAGVAGLSAAHFLKGRYEVIIFEKEGTPGGLIKCCRVNGSLFHTCGGHVFNSKRQDVLDWFWSKFVREEEFSKADRNSVVLMEGGKKIPYPIEDHMYLFDDDIQKKFIADLVTMIRNERNEPQNFEEFLKGRFGDTLYSMYFQPYNEKIWRRDLKLVPLSWLEGKLPMPTVMEMIYNNINHVKERKFVHSTFWYEKMNGSQYIADKLADGLKIRYNTNIDSIKYTNGKWIVRGEAFDKVIFCGNIKNMVEMIEGMDIVEFRSRIAALEYHGTTAVFCEIDKNPYSWIYLPSCKHESHRIICTGNFACTNNDASIREERITATIEFTDKISKETILDNLSRIPLNPKYLTHHYNQCTYPIQDTYTREMIKQLKANLAPTGFYFTGRFADWEYYNMDLAMGAAMDLCNSI</sequence>
<organism evidence="1 2">
    <name type="scientific">Bacteroides xylanisolvens</name>
    <dbReference type="NCBI Taxonomy" id="371601"/>
    <lineage>
        <taxon>Bacteria</taxon>
        <taxon>Pseudomonadati</taxon>
        <taxon>Bacteroidota</taxon>
        <taxon>Bacteroidia</taxon>
        <taxon>Bacteroidales</taxon>
        <taxon>Bacteroidaceae</taxon>
        <taxon>Bacteroides</taxon>
    </lineage>
</organism>
<reference evidence="2" key="1">
    <citation type="submission" date="2017-04" db="EMBL/GenBank/DDBJ databases">
        <title>Function of individual gut microbiota members based on whole genome sequencing of pure cultures obtained from chicken caecum.</title>
        <authorList>
            <person name="Medvecky M."/>
            <person name="Cejkova D."/>
            <person name="Polansky O."/>
            <person name="Karasova D."/>
            <person name="Kubasova T."/>
            <person name="Cizek A."/>
            <person name="Rychlik I."/>
        </authorList>
    </citation>
    <scope>NUCLEOTIDE SEQUENCE [LARGE SCALE GENOMIC DNA]</scope>
    <source>
        <strain evidence="2">An109</strain>
    </source>
</reference>